<keyword evidence="4" id="KW-0472">Membrane</keyword>
<dbReference type="EMBL" id="SHKX01000013">
    <property type="protein sequence ID" value="RZU38318.1"/>
    <property type="molecule type" value="Genomic_DNA"/>
</dbReference>
<keyword evidence="7" id="KW-1185">Reference proteome</keyword>
<organism evidence="6 7">
    <name type="scientific">Fluviicoccus keumensis</name>
    <dbReference type="NCBI Taxonomy" id="1435465"/>
    <lineage>
        <taxon>Bacteria</taxon>
        <taxon>Pseudomonadati</taxon>
        <taxon>Pseudomonadota</taxon>
        <taxon>Gammaproteobacteria</taxon>
        <taxon>Moraxellales</taxon>
        <taxon>Moraxellaceae</taxon>
        <taxon>Fluviicoccus</taxon>
    </lineage>
</organism>
<evidence type="ECO:0000313" key="7">
    <source>
        <dbReference type="Proteomes" id="UP000292423"/>
    </source>
</evidence>
<proteinExistence type="predicted"/>
<dbReference type="GO" id="GO:0005886">
    <property type="term" value="C:plasma membrane"/>
    <property type="evidence" value="ECO:0007669"/>
    <property type="project" value="TreeGrafter"/>
</dbReference>
<reference evidence="6 7" key="1">
    <citation type="submission" date="2019-02" db="EMBL/GenBank/DDBJ databases">
        <title>Genomic Encyclopedia of Type Strains, Phase IV (KMG-IV): sequencing the most valuable type-strain genomes for metagenomic binning, comparative biology and taxonomic classification.</title>
        <authorList>
            <person name="Goeker M."/>
        </authorList>
    </citation>
    <scope>NUCLEOTIDE SEQUENCE [LARGE SCALE GENOMIC DNA]</scope>
    <source>
        <strain evidence="6 7">DSM 105135</strain>
    </source>
</reference>
<dbReference type="InterPro" id="IPR000160">
    <property type="entry name" value="GGDEF_dom"/>
</dbReference>
<comment type="caution">
    <text evidence="6">The sequence shown here is derived from an EMBL/GenBank/DDBJ whole genome shotgun (WGS) entry which is preliminary data.</text>
</comment>
<sequence>MDNAETIKAEPQGVALPQLFNAKKLEYIQDTLKHRPFFLYFENDIETMFYAKRADEYLRILMAGKSMLLMLFGLIAYFAVSQFPNALFANDLFLVKFCFLPIALTLMCVMVFAEKPFFVRNFQWMAAPTSTIILTCILLASLSNYDKHFSQHAAYDVIIITTIVCFGIRVLFPVCVMIVIIAGSITMLATVMLNWSFDILKLSHYYGLGSMTTLVIVGLMERQERLAFLQELLVSHQTVELDRLNRALDRMAREDPLTGLVNRRGFDETMQIEWDRARRDNQSLALLYMDIDFFKLYNDTYGHNIGDVCLRRVAQTVKGALRRPADLAGRYGGEEFVVLLPNTDREGAVDVAIRILKHVDALALPHSRSKAASHVTLSIGISQLVPGNGNSLKEFLKRADDALYEAKERGRHQYFLSTR</sequence>
<dbReference type="RefSeq" id="WP_130413790.1">
    <property type="nucleotide sequence ID" value="NZ_SHKX01000013.1"/>
</dbReference>
<dbReference type="CDD" id="cd01949">
    <property type="entry name" value="GGDEF"/>
    <property type="match status" value="1"/>
</dbReference>
<name>A0A4Q7YLY4_9GAMM</name>
<dbReference type="OrthoDB" id="9812260at2"/>
<dbReference type="Pfam" id="PF00990">
    <property type="entry name" value="GGDEF"/>
    <property type="match status" value="1"/>
</dbReference>
<dbReference type="EC" id="2.7.7.65" evidence="2"/>
<accession>A0A4Q7YLY4</accession>
<dbReference type="Gene3D" id="3.30.70.270">
    <property type="match status" value="1"/>
</dbReference>
<dbReference type="SUPFAM" id="SSF55073">
    <property type="entry name" value="Nucleotide cyclase"/>
    <property type="match status" value="1"/>
</dbReference>
<dbReference type="NCBIfam" id="TIGR00254">
    <property type="entry name" value="GGDEF"/>
    <property type="match status" value="1"/>
</dbReference>
<dbReference type="InterPro" id="IPR050469">
    <property type="entry name" value="Diguanylate_Cyclase"/>
</dbReference>
<evidence type="ECO:0000256" key="2">
    <source>
        <dbReference type="ARBA" id="ARBA00012528"/>
    </source>
</evidence>
<dbReference type="AlphaFoldDB" id="A0A4Q7YLY4"/>
<comment type="cofactor">
    <cofactor evidence="1">
        <name>Mg(2+)</name>
        <dbReference type="ChEBI" id="CHEBI:18420"/>
    </cofactor>
</comment>
<dbReference type="SMART" id="SM00267">
    <property type="entry name" value="GGDEF"/>
    <property type="match status" value="1"/>
</dbReference>
<gene>
    <name evidence="6" type="ORF">EV700_2248</name>
</gene>
<evidence type="ECO:0000259" key="5">
    <source>
        <dbReference type="PROSITE" id="PS50887"/>
    </source>
</evidence>
<feature type="domain" description="GGDEF" evidence="5">
    <location>
        <begin position="282"/>
        <end position="419"/>
    </location>
</feature>
<dbReference type="PANTHER" id="PTHR45138:SF9">
    <property type="entry name" value="DIGUANYLATE CYCLASE DGCM-RELATED"/>
    <property type="match status" value="1"/>
</dbReference>
<feature type="transmembrane region" description="Helical" evidence="4">
    <location>
        <begin position="57"/>
        <end position="80"/>
    </location>
</feature>
<keyword evidence="4" id="KW-1133">Transmembrane helix</keyword>
<dbReference type="PANTHER" id="PTHR45138">
    <property type="entry name" value="REGULATORY COMPONENTS OF SENSORY TRANSDUCTION SYSTEM"/>
    <property type="match status" value="1"/>
</dbReference>
<dbReference type="GO" id="GO:1902201">
    <property type="term" value="P:negative regulation of bacterial-type flagellum-dependent cell motility"/>
    <property type="evidence" value="ECO:0007669"/>
    <property type="project" value="TreeGrafter"/>
</dbReference>
<feature type="transmembrane region" description="Helical" evidence="4">
    <location>
        <begin position="203"/>
        <end position="220"/>
    </location>
</feature>
<dbReference type="Proteomes" id="UP000292423">
    <property type="component" value="Unassembled WGS sequence"/>
</dbReference>
<dbReference type="GO" id="GO:0043709">
    <property type="term" value="P:cell adhesion involved in single-species biofilm formation"/>
    <property type="evidence" value="ECO:0007669"/>
    <property type="project" value="TreeGrafter"/>
</dbReference>
<dbReference type="InterPro" id="IPR043128">
    <property type="entry name" value="Rev_trsase/Diguanyl_cyclase"/>
</dbReference>
<dbReference type="PROSITE" id="PS50887">
    <property type="entry name" value="GGDEF"/>
    <property type="match status" value="1"/>
</dbReference>
<keyword evidence="4" id="KW-0812">Transmembrane</keyword>
<evidence type="ECO:0000256" key="1">
    <source>
        <dbReference type="ARBA" id="ARBA00001946"/>
    </source>
</evidence>
<protein>
    <recommendedName>
        <fullName evidence="2">diguanylate cyclase</fullName>
        <ecNumber evidence="2">2.7.7.65</ecNumber>
    </recommendedName>
</protein>
<evidence type="ECO:0000256" key="3">
    <source>
        <dbReference type="ARBA" id="ARBA00034247"/>
    </source>
</evidence>
<evidence type="ECO:0000256" key="4">
    <source>
        <dbReference type="SAM" id="Phobius"/>
    </source>
</evidence>
<feature type="transmembrane region" description="Helical" evidence="4">
    <location>
        <begin position="92"/>
        <end position="112"/>
    </location>
</feature>
<dbReference type="InterPro" id="IPR029787">
    <property type="entry name" value="Nucleotide_cyclase"/>
</dbReference>
<evidence type="ECO:0000313" key="6">
    <source>
        <dbReference type="EMBL" id="RZU38318.1"/>
    </source>
</evidence>
<feature type="transmembrane region" description="Helical" evidence="4">
    <location>
        <begin position="124"/>
        <end position="142"/>
    </location>
</feature>
<comment type="catalytic activity">
    <reaction evidence="3">
        <text>2 GTP = 3',3'-c-di-GMP + 2 diphosphate</text>
        <dbReference type="Rhea" id="RHEA:24898"/>
        <dbReference type="ChEBI" id="CHEBI:33019"/>
        <dbReference type="ChEBI" id="CHEBI:37565"/>
        <dbReference type="ChEBI" id="CHEBI:58805"/>
        <dbReference type="EC" id="2.7.7.65"/>
    </reaction>
</comment>
<dbReference type="GO" id="GO:0052621">
    <property type="term" value="F:diguanylate cyclase activity"/>
    <property type="evidence" value="ECO:0007669"/>
    <property type="project" value="UniProtKB-EC"/>
</dbReference>
<dbReference type="FunFam" id="3.30.70.270:FF:000001">
    <property type="entry name" value="Diguanylate cyclase domain protein"/>
    <property type="match status" value="1"/>
</dbReference>